<proteinExistence type="predicted"/>
<dbReference type="InterPro" id="IPR045886">
    <property type="entry name" value="ThiF/MoeB/HesA"/>
</dbReference>
<sequence>MLEKKEIFQMYFDELPLENLEFEDKECYFYQYKKFILKIIIFNDFPHSLPEFYLSNYMDFNKWYSHVGSEGKLCYISEDNLIWDFNNSRRLLKDCCEKVKELLDSWDTPKMTEELRKEFLSYWHISCLKSKTKYIAIRSYLSKVSTFEEHELVLSNQKFHLFNYDSQLKESVAPQSKNSRDVYILPLKDSNSVLPPNPLNELTEATFKKLITGNLSSGVRRRFQKWCKMKQKSFILILSLPISDNDYVLFGASFESETSKYPFKIDNKVPQKNKDRKRIGSKAKKSKNGSFKITPVYVTRFDKEYRVSRTSQEYDFLNKKVVIIGLGSVGSFVANNLSKMGIAKLLLIDPDFLTVDNISRHYLGMDSVIDYIQKVDALEDKLKKENPDLVIECEGIRFQEIVRKNPNLFHEYDFVFSCVGDTKTNFEINHFFRKIGKTVLYCWLDPYGVGYHNLLVSPQNNGCYMCMNYEDGHLVNNRASFAEKNQIFEKRLASCYSSFIPYNVIAPSSLANKAIEVYLQYLYGEFSSENRLVSEIGSDKQFGKEGFTYSVRYYNCLKNSDLLNVALRTNTSCPECNGEYKVDICKSEQ</sequence>
<dbReference type="CDD" id="cd01483">
    <property type="entry name" value="E1_enzyme_family"/>
    <property type="match status" value="1"/>
</dbReference>
<dbReference type="PANTHER" id="PTHR43267">
    <property type="entry name" value="TRNA THREONYLCARBAMOYLADENOSINE DEHYDRATASE"/>
    <property type="match status" value="1"/>
</dbReference>
<dbReference type="OrthoDB" id="4088010at2"/>
<reference evidence="3 4" key="1">
    <citation type="submission" date="2016-01" db="EMBL/GenBank/DDBJ databases">
        <title>Highly variable Streptococcus oralis are common among viridans streptococci isolated from primates.</title>
        <authorList>
            <person name="Denapaite D."/>
            <person name="Rieger M."/>
            <person name="Koendgen S."/>
            <person name="Brueckner R."/>
            <person name="Ochigava I."/>
            <person name="Kappeler P."/>
            <person name="Maetz-Rensing K."/>
            <person name="Leendertz F."/>
            <person name="Hakenbeck R."/>
        </authorList>
    </citation>
    <scope>NUCLEOTIDE SEQUENCE [LARGE SCALE GENOMIC DNA]</scope>
    <source>
        <strain evidence="3 4">DD24</strain>
    </source>
</reference>
<dbReference type="PATRIC" id="fig|1303.84.peg.1878"/>
<evidence type="ECO:0000259" key="2">
    <source>
        <dbReference type="Pfam" id="PF14461"/>
    </source>
</evidence>
<organism evidence="3 4">
    <name type="scientific">Streptococcus oralis</name>
    <dbReference type="NCBI Taxonomy" id="1303"/>
    <lineage>
        <taxon>Bacteria</taxon>
        <taxon>Bacillati</taxon>
        <taxon>Bacillota</taxon>
        <taxon>Bacilli</taxon>
        <taxon>Lactobacillales</taxon>
        <taxon>Streptococcaceae</taxon>
        <taxon>Streptococcus</taxon>
    </lineage>
</organism>
<evidence type="ECO:0000259" key="1">
    <source>
        <dbReference type="Pfam" id="PF00899"/>
    </source>
</evidence>
<feature type="domain" description="THIF-type NAD/FAD binding fold" evidence="1">
    <location>
        <begin position="315"/>
        <end position="524"/>
    </location>
</feature>
<dbReference type="InterPro" id="IPR035985">
    <property type="entry name" value="Ubiquitin-activating_enz"/>
</dbReference>
<accession>A0A139QLW2</accession>
<dbReference type="GO" id="GO:0016779">
    <property type="term" value="F:nucleotidyltransferase activity"/>
    <property type="evidence" value="ECO:0007669"/>
    <property type="project" value="UniProtKB-KW"/>
</dbReference>
<dbReference type="PANTHER" id="PTHR43267:SF1">
    <property type="entry name" value="TRNA THREONYLCARBAMOYLADENOSINE DEHYDRATASE"/>
    <property type="match status" value="1"/>
</dbReference>
<dbReference type="InterPro" id="IPR032701">
    <property type="entry name" value="Prok-E2_B_dom"/>
</dbReference>
<keyword evidence="3" id="KW-0548">Nucleotidyltransferase</keyword>
<dbReference type="RefSeq" id="WP_049538124.1">
    <property type="nucleotide sequence ID" value="NZ_KQ970761.1"/>
</dbReference>
<dbReference type="GO" id="GO:0061503">
    <property type="term" value="F:tRNA threonylcarbamoyladenosine dehydratase"/>
    <property type="evidence" value="ECO:0007669"/>
    <property type="project" value="TreeGrafter"/>
</dbReference>
<feature type="domain" description="Prokaryotic E2 family B" evidence="2">
    <location>
        <begin position="35"/>
        <end position="124"/>
    </location>
</feature>
<comment type="caution">
    <text evidence="3">The sequence shown here is derived from an EMBL/GenBank/DDBJ whole genome shotgun (WGS) entry which is preliminary data.</text>
</comment>
<keyword evidence="3" id="KW-0808">Transferase</keyword>
<dbReference type="EMBL" id="LQZB01000192">
    <property type="protein sequence ID" value="KXU03540.1"/>
    <property type="molecule type" value="Genomic_DNA"/>
</dbReference>
<dbReference type="InterPro" id="IPR000594">
    <property type="entry name" value="ThiF_NAD_FAD-bd"/>
</dbReference>
<protein>
    <submittedName>
        <fullName evidence="3">Sulfur carrier protein adenylyltransferase ThiF</fullName>
    </submittedName>
</protein>
<gene>
    <name evidence="3" type="ORF">SORDD24_01693</name>
</gene>
<dbReference type="GO" id="GO:0008641">
    <property type="term" value="F:ubiquitin-like modifier activating enzyme activity"/>
    <property type="evidence" value="ECO:0007669"/>
    <property type="project" value="InterPro"/>
</dbReference>
<dbReference type="SUPFAM" id="SSF69572">
    <property type="entry name" value="Activating enzymes of the ubiquitin-like proteins"/>
    <property type="match status" value="1"/>
</dbReference>
<dbReference type="Gene3D" id="3.40.50.720">
    <property type="entry name" value="NAD(P)-binding Rossmann-like Domain"/>
    <property type="match status" value="1"/>
</dbReference>
<dbReference type="GO" id="GO:0061504">
    <property type="term" value="P:cyclic threonylcarbamoyladenosine biosynthetic process"/>
    <property type="evidence" value="ECO:0007669"/>
    <property type="project" value="TreeGrafter"/>
</dbReference>
<evidence type="ECO:0000313" key="3">
    <source>
        <dbReference type="EMBL" id="KXU03540.1"/>
    </source>
</evidence>
<dbReference type="Pfam" id="PF14461">
    <property type="entry name" value="Prok-E2_B"/>
    <property type="match status" value="1"/>
</dbReference>
<dbReference type="Pfam" id="PF00899">
    <property type="entry name" value="ThiF"/>
    <property type="match status" value="1"/>
</dbReference>
<evidence type="ECO:0000313" key="4">
    <source>
        <dbReference type="Proteomes" id="UP000070353"/>
    </source>
</evidence>
<dbReference type="AlphaFoldDB" id="A0A139QLW2"/>
<dbReference type="Proteomes" id="UP000070353">
    <property type="component" value="Unassembled WGS sequence"/>
</dbReference>
<name>A0A139QLW2_STROR</name>